<evidence type="ECO:0000313" key="3">
    <source>
        <dbReference type="Proteomes" id="UP001500956"/>
    </source>
</evidence>
<dbReference type="PANTHER" id="PTHR38011">
    <property type="entry name" value="DIHYDROFOLATE REDUCTASE FAMILY PROTEIN (AFU_ORTHOLOGUE AFUA_8G06820)"/>
    <property type="match status" value="1"/>
</dbReference>
<feature type="domain" description="Bacterial bifunctional deaminase-reductase C-terminal" evidence="1">
    <location>
        <begin position="4"/>
        <end position="179"/>
    </location>
</feature>
<gene>
    <name evidence="2" type="ORF">GCM10023216_18310</name>
</gene>
<dbReference type="InterPro" id="IPR024072">
    <property type="entry name" value="DHFR-like_dom_sf"/>
</dbReference>
<protein>
    <submittedName>
        <fullName evidence="2">Dihydrofolate reductase family protein</fullName>
    </submittedName>
</protein>
<proteinExistence type="predicted"/>
<name>A0ABP8YFJ2_9MICO</name>
<dbReference type="InterPro" id="IPR050765">
    <property type="entry name" value="Riboflavin_Biosynth_HTPR"/>
</dbReference>
<dbReference type="SUPFAM" id="SSF53597">
    <property type="entry name" value="Dihydrofolate reductase-like"/>
    <property type="match status" value="1"/>
</dbReference>
<dbReference type="Proteomes" id="UP001500956">
    <property type="component" value="Unassembled WGS sequence"/>
</dbReference>
<organism evidence="2 3">
    <name type="scientific">Isoptericola chiayiensis</name>
    <dbReference type="NCBI Taxonomy" id="579446"/>
    <lineage>
        <taxon>Bacteria</taxon>
        <taxon>Bacillati</taxon>
        <taxon>Actinomycetota</taxon>
        <taxon>Actinomycetes</taxon>
        <taxon>Micrococcales</taxon>
        <taxon>Promicromonosporaceae</taxon>
        <taxon>Isoptericola</taxon>
    </lineage>
</organism>
<dbReference type="EMBL" id="BAABID010000008">
    <property type="protein sequence ID" value="GAA4727581.1"/>
    <property type="molecule type" value="Genomic_DNA"/>
</dbReference>
<keyword evidence="3" id="KW-1185">Reference proteome</keyword>
<evidence type="ECO:0000259" key="1">
    <source>
        <dbReference type="Pfam" id="PF01872"/>
    </source>
</evidence>
<evidence type="ECO:0000313" key="2">
    <source>
        <dbReference type="EMBL" id="GAA4727581.1"/>
    </source>
</evidence>
<dbReference type="Gene3D" id="3.40.430.10">
    <property type="entry name" value="Dihydrofolate Reductase, subunit A"/>
    <property type="match status" value="1"/>
</dbReference>
<accession>A0ABP8YFJ2</accession>
<dbReference type="PANTHER" id="PTHR38011:SF11">
    <property type="entry name" value="2,5-DIAMINO-6-RIBOSYLAMINO-4(3H)-PYRIMIDINONE 5'-PHOSPHATE REDUCTASE"/>
    <property type="match status" value="1"/>
</dbReference>
<reference evidence="3" key="1">
    <citation type="journal article" date="2019" name="Int. J. Syst. Evol. Microbiol.">
        <title>The Global Catalogue of Microorganisms (GCM) 10K type strain sequencing project: providing services to taxonomists for standard genome sequencing and annotation.</title>
        <authorList>
            <consortium name="The Broad Institute Genomics Platform"/>
            <consortium name="The Broad Institute Genome Sequencing Center for Infectious Disease"/>
            <person name="Wu L."/>
            <person name="Ma J."/>
        </authorList>
    </citation>
    <scope>NUCLEOTIDE SEQUENCE [LARGE SCALE GENOMIC DNA]</scope>
    <source>
        <strain evidence="3">JCM 18063</strain>
    </source>
</reference>
<sequence length="185" mass="19916">MGTLLYSTTCSIDGFVADTDGGIGWTTPSEELHAFFNDSLRDVGTYVMGHDMYATMRVWDTWPAGRSVVEDDYAAIWAAADKIVCSDRLTATGVDAPRTTVEPRLTTRRLAEIVAGADGAVEVSGPTTAAEALRTGMVDVLQLFVAPRALGAGLRALPAGMDLALELTETRRFDNGTVLLRYERP</sequence>
<comment type="caution">
    <text evidence="2">The sequence shown here is derived from an EMBL/GenBank/DDBJ whole genome shotgun (WGS) entry which is preliminary data.</text>
</comment>
<dbReference type="RefSeq" id="WP_172149760.1">
    <property type="nucleotide sequence ID" value="NZ_BAABID010000008.1"/>
</dbReference>
<dbReference type="Pfam" id="PF01872">
    <property type="entry name" value="RibD_C"/>
    <property type="match status" value="1"/>
</dbReference>
<dbReference type="InterPro" id="IPR002734">
    <property type="entry name" value="RibDG_C"/>
</dbReference>